<proteinExistence type="predicted"/>
<accession>A0ACB9GGN2</accession>
<dbReference type="EMBL" id="CM042010">
    <property type="protein sequence ID" value="KAI3782552.1"/>
    <property type="molecule type" value="Genomic_DNA"/>
</dbReference>
<reference evidence="1 2" key="2">
    <citation type="journal article" date="2022" name="Mol. Ecol. Resour.">
        <title>The genomes of chicory, endive, great burdock and yacon provide insights into Asteraceae paleo-polyploidization history and plant inulin production.</title>
        <authorList>
            <person name="Fan W."/>
            <person name="Wang S."/>
            <person name="Wang H."/>
            <person name="Wang A."/>
            <person name="Jiang F."/>
            <person name="Liu H."/>
            <person name="Zhao H."/>
            <person name="Xu D."/>
            <person name="Zhang Y."/>
        </authorList>
    </citation>
    <scope>NUCLEOTIDE SEQUENCE [LARGE SCALE GENOMIC DNA]</scope>
    <source>
        <strain evidence="2">cv. Punajuju</strain>
        <tissue evidence="1">Leaves</tissue>
    </source>
</reference>
<evidence type="ECO:0000313" key="2">
    <source>
        <dbReference type="Proteomes" id="UP001055811"/>
    </source>
</evidence>
<sequence length="69" mass="7461">MEDEAQESLKRKEVSYSTPRGYVCVISSIDGLDRGQLPGGLAYASSKIGVVTLVEYWAGLMCSFGVEVL</sequence>
<gene>
    <name evidence="1" type="ORF">L2E82_12603</name>
</gene>
<organism evidence="1 2">
    <name type="scientific">Cichorium intybus</name>
    <name type="common">Chicory</name>
    <dbReference type="NCBI Taxonomy" id="13427"/>
    <lineage>
        <taxon>Eukaryota</taxon>
        <taxon>Viridiplantae</taxon>
        <taxon>Streptophyta</taxon>
        <taxon>Embryophyta</taxon>
        <taxon>Tracheophyta</taxon>
        <taxon>Spermatophyta</taxon>
        <taxon>Magnoliopsida</taxon>
        <taxon>eudicotyledons</taxon>
        <taxon>Gunneridae</taxon>
        <taxon>Pentapetalae</taxon>
        <taxon>asterids</taxon>
        <taxon>campanulids</taxon>
        <taxon>Asterales</taxon>
        <taxon>Asteraceae</taxon>
        <taxon>Cichorioideae</taxon>
        <taxon>Cichorieae</taxon>
        <taxon>Cichoriinae</taxon>
        <taxon>Cichorium</taxon>
    </lineage>
</organism>
<reference evidence="2" key="1">
    <citation type="journal article" date="2022" name="Mol. Ecol. Resour.">
        <title>The genomes of chicory, endive, great burdock and yacon provide insights into Asteraceae palaeo-polyploidization history and plant inulin production.</title>
        <authorList>
            <person name="Fan W."/>
            <person name="Wang S."/>
            <person name="Wang H."/>
            <person name="Wang A."/>
            <person name="Jiang F."/>
            <person name="Liu H."/>
            <person name="Zhao H."/>
            <person name="Xu D."/>
            <person name="Zhang Y."/>
        </authorList>
    </citation>
    <scope>NUCLEOTIDE SEQUENCE [LARGE SCALE GENOMIC DNA]</scope>
    <source>
        <strain evidence="2">cv. Punajuju</strain>
    </source>
</reference>
<comment type="caution">
    <text evidence="1">The sequence shown here is derived from an EMBL/GenBank/DDBJ whole genome shotgun (WGS) entry which is preliminary data.</text>
</comment>
<dbReference type="Proteomes" id="UP001055811">
    <property type="component" value="Linkage Group LG02"/>
</dbReference>
<protein>
    <submittedName>
        <fullName evidence="1">Uncharacterized protein</fullName>
    </submittedName>
</protein>
<name>A0ACB9GGN2_CICIN</name>
<keyword evidence="2" id="KW-1185">Reference proteome</keyword>
<evidence type="ECO:0000313" key="1">
    <source>
        <dbReference type="EMBL" id="KAI3782552.1"/>
    </source>
</evidence>